<evidence type="ECO:0000256" key="2">
    <source>
        <dbReference type="ARBA" id="ARBA00022777"/>
    </source>
</evidence>
<dbReference type="GO" id="GO:0000155">
    <property type="term" value="F:phosphorelay sensor kinase activity"/>
    <property type="evidence" value="ECO:0007669"/>
    <property type="project" value="InterPro"/>
</dbReference>
<evidence type="ECO:0000313" key="5">
    <source>
        <dbReference type="EMBL" id="QKJ86345.1"/>
    </source>
</evidence>
<dbReference type="SUPFAM" id="SSF55785">
    <property type="entry name" value="PYP-like sensor domain (PAS domain)"/>
    <property type="match status" value="2"/>
</dbReference>
<dbReference type="Gene3D" id="3.30.450.20">
    <property type="entry name" value="PAS domain"/>
    <property type="match status" value="2"/>
</dbReference>
<keyword evidence="1" id="KW-0808">Transferase</keyword>
<dbReference type="NCBIfam" id="TIGR00229">
    <property type="entry name" value="sensory_box"/>
    <property type="match status" value="1"/>
</dbReference>
<dbReference type="InterPro" id="IPR036890">
    <property type="entry name" value="HATPase_C_sf"/>
</dbReference>
<dbReference type="SMART" id="SM00091">
    <property type="entry name" value="PAS"/>
    <property type="match status" value="2"/>
</dbReference>
<dbReference type="GO" id="GO:0016020">
    <property type="term" value="C:membrane"/>
    <property type="evidence" value="ECO:0007669"/>
    <property type="project" value="InterPro"/>
</dbReference>
<dbReference type="Gene3D" id="3.30.565.10">
    <property type="entry name" value="Histidine kinase-like ATPase, C-terminal domain"/>
    <property type="match status" value="1"/>
</dbReference>
<dbReference type="PROSITE" id="PS50112">
    <property type="entry name" value="PAS"/>
    <property type="match status" value="1"/>
</dbReference>
<dbReference type="PANTHER" id="PTHR24421:SF59">
    <property type="entry name" value="OXYGEN SENSOR HISTIDINE KINASE NREB"/>
    <property type="match status" value="1"/>
</dbReference>
<dbReference type="AlphaFoldDB" id="A0A6M8U6U8"/>
<dbReference type="Proteomes" id="UP000505325">
    <property type="component" value="Chromosome"/>
</dbReference>
<dbReference type="Pfam" id="PF00989">
    <property type="entry name" value="PAS"/>
    <property type="match status" value="1"/>
</dbReference>
<dbReference type="InterPro" id="IPR035965">
    <property type="entry name" value="PAS-like_dom_sf"/>
</dbReference>
<keyword evidence="3" id="KW-0902">Two-component regulatory system</keyword>
<dbReference type="InterPro" id="IPR003594">
    <property type="entry name" value="HATPase_dom"/>
</dbReference>
<evidence type="ECO:0000256" key="1">
    <source>
        <dbReference type="ARBA" id="ARBA00022679"/>
    </source>
</evidence>
<protein>
    <submittedName>
        <fullName evidence="5">PAS domain-containing protein</fullName>
    </submittedName>
</protein>
<feature type="domain" description="PAS" evidence="4">
    <location>
        <begin position="14"/>
        <end position="77"/>
    </location>
</feature>
<dbReference type="CDD" id="cd16917">
    <property type="entry name" value="HATPase_UhpB-NarQ-NarX-like"/>
    <property type="match status" value="1"/>
</dbReference>
<dbReference type="InterPro" id="IPR013767">
    <property type="entry name" value="PAS_fold"/>
</dbReference>
<sequence>MADKTAMSVAQQPSKALFAAAFEQFDEGVFILNARNEIVHCNDKASQITHYQAEALCGKSILTLVDAQDDNPLEQRLWLPKMPHYGDKIFAQLRLPDNEVLPVELFPGPFHYQGQAYLTLVMSDARKRRDIHSFYHNRESDLRDMLDNVPDSILRVDSELRVLYVNATGQKCLPATQALQGVLLTELIADTSLIEQISWSLQSVLHTGSQLEGLFRGKSQGRDSIYQIRFIPEFGLNHSLKSVLIIAREITRQFFADQQLKETHEQLRMMTQQLQRREEDERKHIAREIHDELGQHLTSLRVGLSLTAEQHPALASQLEKLTAIVDGTIKVVRNLSTQLRPAVLNMGLKPALTWLRDEFNKYQGCHCLLEMPMQEIDLPDDQVTTAFRVVQESLTNVHRHANAQRAKVSVQQHDRELVIKIHDDGVGFHVEHVPSFSFGLLGMRERCIMQGWSFSLGSELGKGTRVMLKIPLRTG</sequence>
<reference evidence="5 6" key="1">
    <citation type="submission" date="2020-06" db="EMBL/GenBank/DDBJ databases">
        <title>Genome sequence of Paramixta manurensis strain PD-1.</title>
        <authorList>
            <person name="Lee C.W."/>
            <person name="Kim J."/>
        </authorList>
    </citation>
    <scope>NUCLEOTIDE SEQUENCE [LARGE SCALE GENOMIC DNA]</scope>
    <source>
        <strain evidence="5 6">PD-1</strain>
    </source>
</reference>
<gene>
    <name evidence="5" type="ORF">PMPD1_1386</name>
</gene>
<dbReference type="CDD" id="cd00130">
    <property type="entry name" value="PAS"/>
    <property type="match status" value="1"/>
</dbReference>
<keyword evidence="6" id="KW-1185">Reference proteome</keyword>
<dbReference type="EMBL" id="CP054212">
    <property type="protein sequence ID" value="QKJ86345.1"/>
    <property type="molecule type" value="Genomic_DNA"/>
</dbReference>
<dbReference type="Pfam" id="PF07730">
    <property type="entry name" value="HisKA_3"/>
    <property type="match status" value="1"/>
</dbReference>
<dbReference type="GO" id="GO:0046983">
    <property type="term" value="F:protein dimerization activity"/>
    <property type="evidence" value="ECO:0007669"/>
    <property type="project" value="InterPro"/>
</dbReference>
<dbReference type="KEGG" id="pmak:PMPD1_1386"/>
<evidence type="ECO:0000259" key="4">
    <source>
        <dbReference type="PROSITE" id="PS50112"/>
    </source>
</evidence>
<organism evidence="5 6">
    <name type="scientific">Paramixta manurensis</name>
    <dbReference type="NCBI Taxonomy" id="2740817"/>
    <lineage>
        <taxon>Bacteria</taxon>
        <taxon>Pseudomonadati</taxon>
        <taxon>Pseudomonadota</taxon>
        <taxon>Gammaproteobacteria</taxon>
        <taxon>Enterobacterales</taxon>
        <taxon>Erwiniaceae</taxon>
        <taxon>Paramixta</taxon>
    </lineage>
</organism>
<dbReference type="InterPro" id="IPR013656">
    <property type="entry name" value="PAS_4"/>
</dbReference>
<keyword evidence="2" id="KW-0418">Kinase</keyword>
<dbReference type="PANTHER" id="PTHR24421">
    <property type="entry name" value="NITRATE/NITRITE SENSOR PROTEIN NARX-RELATED"/>
    <property type="match status" value="1"/>
</dbReference>
<dbReference type="SUPFAM" id="SSF55874">
    <property type="entry name" value="ATPase domain of HSP90 chaperone/DNA topoisomerase II/histidine kinase"/>
    <property type="match status" value="1"/>
</dbReference>
<dbReference type="RefSeq" id="WP_173633367.1">
    <property type="nucleotide sequence ID" value="NZ_CP054212.1"/>
</dbReference>
<dbReference type="GO" id="GO:0006355">
    <property type="term" value="P:regulation of DNA-templated transcription"/>
    <property type="evidence" value="ECO:0007669"/>
    <property type="project" value="InterPro"/>
</dbReference>
<proteinExistence type="predicted"/>
<dbReference type="InterPro" id="IPR050482">
    <property type="entry name" value="Sensor_HK_TwoCompSys"/>
</dbReference>
<evidence type="ECO:0000313" key="6">
    <source>
        <dbReference type="Proteomes" id="UP000505325"/>
    </source>
</evidence>
<dbReference type="Gene3D" id="1.20.5.1930">
    <property type="match status" value="1"/>
</dbReference>
<evidence type="ECO:0000256" key="3">
    <source>
        <dbReference type="ARBA" id="ARBA00023012"/>
    </source>
</evidence>
<dbReference type="InterPro" id="IPR000014">
    <property type="entry name" value="PAS"/>
</dbReference>
<accession>A0A6M8U6U8</accession>
<dbReference type="Pfam" id="PF02518">
    <property type="entry name" value="HATPase_c"/>
    <property type="match status" value="1"/>
</dbReference>
<dbReference type="Pfam" id="PF08448">
    <property type="entry name" value="PAS_4"/>
    <property type="match status" value="1"/>
</dbReference>
<dbReference type="InterPro" id="IPR011712">
    <property type="entry name" value="Sig_transdc_His_kin_sub3_dim/P"/>
</dbReference>
<name>A0A6M8U6U8_9GAMM</name>